<evidence type="ECO:0000313" key="2">
    <source>
        <dbReference type="Proteomes" id="UP000193380"/>
    </source>
</evidence>
<dbReference type="EMBL" id="FR904892">
    <property type="protein sequence ID" value="CDQ73299.1"/>
    <property type="molecule type" value="Genomic_DNA"/>
</dbReference>
<dbReference type="PaxDb" id="8022-A0A060X7M8"/>
<reference evidence="1" key="1">
    <citation type="journal article" date="2014" name="Nat. Commun.">
        <title>The rainbow trout genome provides novel insights into evolution after whole-genome duplication in vertebrates.</title>
        <authorList>
            <person name="Berthelot C."/>
            <person name="Brunet F."/>
            <person name="Chalopin D."/>
            <person name="Juanchich A."/>
            <person name="Bernard M."/>
            <person name="Noel B."/>
            <person name="Bento P."/>
            <person name="Da Silva C."/>
            <person name="Labadie K."/>
            <person name="Alberti A."/>
            <person name="Aury J.M."/>
            <person name="Louis A."/>
            <person name="Dehais P."/>
            <person name="Bardou P."/>
            <person name="Montfort J."/>
            <person name="Klopp C."/>
            <person name="Cabau C."/>
            <person name="Gaspin C."/>
            <person name="Thorgaard G.H."/>
            <person name="Boussaha M."/>
            <person name="Quillet E."/>
            <person name="Guyomard R."/>
            <person name="Galiana D."/>
            <person name="Bobe J."/>
            <person name="Volff J.N."/>
            <person name="Genet C."/>
            <person name="Wincker P."/>
            <person name="Jaillon O."/>
            <person name="Roest Crollius H."/>
            <person name="Guiguen Y."/>
        </authorList>
    </citation>
    <scope>NUCLEOTIDE SEQUENCE [LARGE SCALE GENOMIC DNA]</scope>
</reference>
<reference evidence="1" key="2">
    <citation type="submission" date="2014-03" db="EMBL/GenBank/DDBJ databases">
        <authorList>
            <person name="Genoscope - CEA"/>
        </authorList>
    </citation>
    <scope>NUCLEOTIDE SEQUENCE</scope>
</reference>
<dbReference type="Proteomes" id="UP000193380">
    <property type="component" value="Unassembled WGS sequence"/>
</dbReference>
<gene>
    <name evidence="1" type="ORF">GSONMT00026566001</name>
</gene>
<name>A0A060X7M8_ONCMY</name>
<organism evidence="1 2">
    <name type="scientific">Oncorhynchus mykiss</name>
    <name type="common">Rainbow trout</name>
    <name type="synonym">Salmo gairdneri</name>
    <dbReference type="NCBI Taxonomy" id="8022"/>
    <lineage>
        <taxon>Eukaryota</taxon>
        <taxon>Metazoa</taxon>
        <taxon>Chordata</taxon>
        <taxon>Craniata</taxon>
        <taxon>Vertebrata</taxon>
        <taxon>Euteleostomi</taxon>
        <taxon>Actinopterygii</taxon>
        <taxon>Neopterygii</taxon>
        <taxon>Teleostei</taxon>
        <taxon>Protacanthopterygii</taxon>
        <taxon>Salmoniformes</taxon>
        <taxon>Salmonidae</taxon>
        <taxon>Salmoninae</taxon>
        <taxon>Oncorhynchus</taxon>
    </lineage>
</organism>
<evidence type="ECO:0000313" key="1">
    <source>
        <dbReference type="EMBL" id="CDQ73299.1"/>
    </source>
</evidence>
<proteinExistence type="predicted"/>
<accession>A0A060X7M8</accession>
<sequence>MVVLPAFPLCHCVQDYTNDTIVAIKKVVIKDTILVLTPANIKGFIVMTLLGLEYMHHTLSYNTHLLIGACVSKRCVRSETQ</sequence>
<protein>
    <submittedName>
        <fullName evidence="1">Uncharacterized protein</fullName>
    </submittedName>
</protein>
<dbReference type="AlphaFoldDB" id="A0A060X7M8"/>